<protein>
    <submittedName>
        <fullName evidence="1">S23 ribosomal protein</fullName>
    </submittedName>
</protein>
<dbReference type="Proteomes" id="UP000032544">
    <property type="component" value="Unassembled WGS sequence"/>
</dbReference>
<dbReference type="PANTHER" id="PTHR38471:SF2">
    <property type="entry name" value="FOUR HELIX BUNDLE PROTEIN"/>
    <property type="match status" value="1"/>
</dbReference>
<dbReference type="Pfam" id="PF05635">
    <property type="entry name" value="23S_rRNA_IVP"/>
    <property type="match status" value="1"/>
</dbReference>
<dbReference type="InterPro" id="IPR036583">
    <property type="entry name" value="23S_rRNA_IVS_sf"/>
</dbReference>
<evidence type="ECO:0000313" key="2">
    <source>
        <dbReference type="Proteomes" id="UP000032544"/>
    </source>
</evidence>
<dbReference type="EMBL" id="JRHC01000001">
    <property type="protein sequence ID" value="KJF45063.1"/>
    <property type="molecule type" value="Genomic_DNA"/>
</dbReference>
<dbReference type="Gene3D" id="1.20.1440.60">
    <property type="entry name" value="23S rRNA-intervening sequence"/>
    <property type="match status" value="1"/>
</dbReference>
<keyword evidence="1" id="KW-0689">Ribosomal protein</keyword>
<evidence type="ECO:0000313" key="1">
    <source>
        <dbReference type="EMBL" id="KJF45063.1"/>
    </source>
</evidence>
<dbReference type="InterPro" id="IPR012657">
    <property type="entry name" value="23S_rRNA-intervening_sequence"/>
</dbReference>
<sequence length="125" mass="14634">MDFKHLIAYQKAFKLAMDIFEVSKTFPKEEKYSLTDQIRRSSRSTCTNIAEAYRKRRYPKHFLSKLTDSDGENSETATWLDFAFSCNYLSNDIHETLYNECVEIGKLLNYMMSNPEKFGSSKVLD</sequence>
<dbReference type="NCBIfam" id="TIGR02436">
    <property type="entry name" value="four helix bundle protein"/>
    <property type="match status" value="1"/>
</dbReference>
<accession>A0A0D8JGT4</accession>
<gene>
    <name evidence="1" type="ORF">LH29_06530</name>
</gene>
<reference evidence="1 2" key="1">
    <citation type="submission" date="2014-09" db="EMBL/GenBank/DDBJ databases">
        <title>Draft Genome Sequence of Draconibacterium sp. JN14CK-3.</title>
        <authorList>
            <person name="Dong C."/>
            <person name="Lai Q."/>
            <person name="Shao Z."/>
        </authorList>
    </citation>
    <scope>NUCLEOTIDE SEQUENCE [LARGE SCALE GENOMIC DNA]</scope>
    <source>
        <strain evidence="1 2">JN14CK-3</strain>
    </source>
</reference>
<proteinExistence type="predicted"/>
<dbReference type="GO" id="GO:0005840">
    <property type="term" value="C:ribosome"/>
    <property type="evidence" value="ECO:0007669"/>
    <property type="project" value="UniProtKB-KW"/>
</dbReference>
<dbReference type="OrthoDB" id="9811959at2"/>
<comment type="caution">
    <text evidence="1">The sequence shown here is derived from an EMBL/GenBank/DDBJ whole genome shotgun (WGS) entry which is preliminary data.</text>
</comment>
<keyword evidence="2" id="KW-1185">Reference proteome</keyword>
<dbReference type="SUPFAM" id="SSF158446">
    <property type="entry name" value="IVS-encoded protein-like"/>
    <property type="match status" value="1"/>
</dbReference>
<name>A0A0D8JGT4_9BACT</name>
<dbReference type="RefSeq" id="WP_045026854.1">
    <property type="nucleotide sequence ID" value="NZ_JRHC01000001.1"/>
</dbReference>
<dbReference type="AlphaFoldDB" id="A0A0D8JGT4"/>
<dbReference type="STRING" id="1544798.LH29_06530"/>
<dbReference type="PANTHER" id="PTHR38471">
    <property type="entry name" value="FOUR HELIX BUNDLE PROTEIN"/>
    <property type="match status" value="1"/>
</dbReference>
<dbReference type="CDD" id="cd16377">
    <property type="entry name" value="23S_rRNA_IVP_like"/>
    <property type="match status" value="1"/>
</dbReference>
<organism evidence="1 2">
    <name type="scientific">Draconibacterium sediminis</name>
    <dbReference type="NCBI Taxonomy" id="1544798"/>
    <lineage>
        <taxon>Bacteria</taxon>
        <taxon>Pseudomonadati</taxon>
        <taxon>Bacteroidota</taxon>
        <taxon>Bacteroidia</taxon>
        <taxon>Marinilabiliales</taxon>
        <taxon>Prolixibacteraceae</taxon>
        <taxon>Draconibacterium</taxon>
    </lineage>
</organism>
<keyword evidence="1" id="KW-0687">Ribonucleoprotein</keyword>